<dbReference type="CDD" id="cd03801">
    <property type="entry name" value="GT4_PimA-like"/>
    <property type="match status" value="1"/>
</dbReference>
<dbReference type="InterPro" id="IPR050194">
    <property type="entry name" value="Glycosyltransferase_grp1"/>
</dbReference>
<dbReference type="SUPFAM" id="SSF53756">
    <property type="entry name" value="UDP-Glycosyltransferase/glycogen phosphorylase"/>
    <property type="match status" value="1"/>
</dbReference>
<dbReference type="Pfam" id="PF13439">
    <property type="entry name" value="Glyco_transf_4"/>
    <property type="match status" value="1"/>
</dbReference>
<name>A0A1F4TQX8_UNCSA</name>
<feature type="domain" description="Glycosyltransferase subfamily 4-like N-terminal" evidence="2">
    <location>
        <begin position="21"/>
        <end position="195"/>
    </location>
</feature>
<dbReference type="Pfam" id="PF00534">
    <property type="entry name" value="Glycos_transf_1"/>
    <property type="match status" value="1"/>
</dbReference>
<dbReference type="AlphaFoldDB" id="A0A1F4TQX8"/>
<organism evidence="3 4">
    <name type="scientific">candidate division WOR-1 bacterium RIFOXYC2_FULL_41_25</name>
    <dbReference type="NCBI Taxonomy" id="1802586"/>
    <lineage>
        <taxon>Bacteria</taxon>
        <taxon>Bacillati</taxon>
        <taxon>Saganbacteria</taxon>
    </lineage>
</organism>
<dbReference type="EMBL" id="MEUI01000008">
    <property type="protein sequence ID" value="OGC35125.1"/>
    <property type="molecule type" value="Genomic_DNA"/>
</dbReference>
<reference evidence="3 4" key="1">
    <citation type="journal article" date="2016" name="Nat. Commun.">
        <title>Thousands of microbial genomes shed light on interconnected biogeochemical processes in an aquifer system.</title>
        <authorList>
            <person name="Anantharaman K."/>
            <person name="Brown C.T."/>
            <person name="Hug L.A."/>
            <person name="Sharon I."/>
            <person name="Castelle C.J."/>
            <person name="Probst A.J."/>
            <person name="Thomas B.C."/>
            <person name="Singh A."/>
            <person name="Wilkins M.J."/>
            <person name="Karaoz U."/>
            <person name="Brodie E.L."/>
            <person name="Williams K.H."/>
            <person name="Hubbard S.S."/>
            <person name="Banfield J.F."/>
        </authorList>
    </citation>
    <scope>NUCLEOTIDE SEQUENCE [LARGE SCALE GENOMIC DNA]</scope>
</reference>
<dbReference type="Proteomes" id="UP000177309">
    <property type="component" value="Unassembled WGS sequence"/>
</dbReference>
<evidence type="ECO:0000313" key="3">
    <source>
        <dbReference type="EMBL" id="OGC35125.1"/>
    </source>
</evidence>
<evidence type="ECO:0000259" key="2">
    <source>
        <dbReference type="Pfam" id="PF13439"/>
    </source>
</evidence>
<dbReference type="Gene3D" id="3.40.50.2000">
    <property type="entry name" value="Glycogen Phosphorylase B"/>
    <property type="match status" value="2"/>
</dbReference>
<dbReference type="InterPro" id="IPR028098">
    <property type="entry name" value="Glyco_trans_4-like_N"/>
</dbReference>
<proteinExistence type="predicted"/>
<protein>
    <recommendedName>
        <fullName evidence="5">Glycosyltransferase subfamily 4-like N-terminal domain-containing protein</fullName>
    </recommendedName>
</protein>
<dbReference type="PANTHER" id="PTHR45947:SF3">
    <property type="entry name" value="SULFOQUINOVOSYL TRANSFERASE SQD2"/>
    <property type="match status" value="1"/>
</dbReference>
<dbReference type="InterPro" id="IPR001296">
    <property type="entry name" value="Glyco_trans_1"/>
</dbReference>
<feature type="domain" description="Glycosyl transferase family 1" evidence="1">
    <location>
        <begin position="210"/>
        <end position="370"/>
    </location>
</feature>
<gene>
    <name evidence="3" type="ORF">A2462_06195</name>
</gene>
<evidence type="ECO:0000313" key="4">
    <source>
        <dbReference type="Proteomes" id="UP000177309"/>
    </source>
</evidence>
<evidence type="ECO:0008006" key="5">
    <source>
        <dbReference type="Google" id="ProtNLM"/>
    </source>
</evidence>
<sequence length="391" mass="44570">MKILHVIDYFQPELGYQETFLAKEQKKQGHAVAVICSERYAPILFKGRASVAVLGKRLQETGSFDFDGIQVHRLKTLFEINGRVWLQGLETKIREFNPDVIHVHGIVTFTAIRVACLKKGKTQFRLLYDDHMVACASRNPLKYLYPLFRGTFLKLIEQQADCLIGVTESTKEFMHVSYGFPLNKIKVIPLGVDHELFRFNPRQRQLCRGFLGLKDRDILIIYVGKLIPNKGPHVLLEAVCSLMSENENIFLLFLGGGQGEYVQQMRSRIEIQGVSSKILWLDAILNKDLPQYYCAADVGVWPKECSVSMLDAMACNLPVIGSNIPAVKERLSFNNGLIYDETKKEELTGKLRLLVNDKDLRAVLGANGRKVIEEQFNWQAINNNFLICYRN</sequence>
<dbReference type="PANTHER" id="PTHR45947">
    <property type="entry name" value="SULFOQUINOVOSYL TRANSFERASE SQD2"/>
    <property type="match status" value="1"/>
</dbReference>
<comment type="caution">
    <text evidence="3">The sequence shown here is derived from an EMBL/GenBank/DDBJ whole genome shotgun (WGS) entry which is preliminary data.</text>
</comment>
<evidence type="ECO:0000259" key="1">
    <source>
        <dbReference type="Pfam" id="PF00534"/>
    </source>
</evidence>
<accession>A0A1F4TQX8</accession>
<dbReference type="GO" id="GO:0016758">
    <property type="term" value="F:hexosyltransferase activity"/>
    <property type="evidence" value="ECO:0007669"/>
    <property type="project" value="TreeGrafter"/>
</dbReference>